<evidence type="ECO:0000313" key="2">
    <source>
        <dbReference type="Proteomes" id="UP000032336"/>
    </source>
</evidence>
<accession>A0A0D8FR40</accession>
<proteinExistence type="predicted"/>
<protein>
    <recommendedName>
        <fullName evidence="3">DUF2017 domain-containing protein</fullName>
    </recommendedName>
</protein>
<dbReference type="OrthoDB" id="3268479at2"/>
<organism evidence="1 2">
    <name type="scientific">Ferrimicrobium acidiphilum DSM 19497</name>
    <dbReference type="NCBI Taxonomy" id="1121877"/>
    <lineage>
        <taxon>Bacteria</taxon>
        <taxon>Bacillati</taxon>
        <taxon>Actinomycetota</taxon>
        <taxon>Acidimicrobiia</taxon>
        <taxon>Acidimicrobiales</taxon>
        <taxon>Acidimicrobiaceae</taxon>
        <taxon>Ferrimicrobium</taxon>
    </lineage>
</organism>
<dbReference type="EMBL" id="JXUW01000034">
    <property type="protein sequence ID" value="KJE75616.1"/>
    <property type="molecule type" value="Genomic_DNA"/>
</dbReference>
<dbReference type="GeneID" id="78373646"/>
<evidence type="ECO:0008006" key="3">
    <source>
        <dbReference type="Google" id="ProtNLM"/>
    </source>
</evidence>
<evidence type="ECO:0000313" key="1">
    <source>
        <dbReference type="EMBL" id="KJE75616.1"/>
    </source>
</evidence>
<gene>
    <name evidence="1" type="ORF">FEAC_26390</name>
</gene>
<dbReference type="STRING" id="1121877.FEAC_26390"/>
<reference evidence="1 2" key="1">
    <citation type="submission" date="2015-01" db="EMBL/GenBank/DDBJ databases">
        <title>Draft genome of the acidophilic iron oxidizer Ferrimicrobium acidiphilum strain T23.</title>
        <authorList>
            <person name="Poehlein A."/>
            <person name="Eisen S."/>
            <person name="Schloemann M."/>
            <person name="Johnson B.D."/>
            <person name="Daniel R."/>
            <person name="Muehling M."/>
        </authorList>
    </citation>
    <scope>NUCLEOTIDE SEQUENCE [LARGE SCALE GENOMIC DNA]</scope>
    <source>
        <strain evidence="1 2">T23</strain>
    </source>
</reference>
<keyword evidence="2" id="KW-1185">Reference proteome</keyword>
<dbReference type="RefSeq" id="WP_035390449.1">
    <property type="nucleotide sequence ID" value="NZ_JQKF01000025.1"/>
</dbReference>
<dbReference type="AlphaFoldDB" id="A0A0D8FR40"/>
<sequence length="146" mass="16041">MKEPFSRDGESIVLSLPAQQRDVTKQSMLLVAQIAASGGQEAWRLSPPVYDDPLLEAEEAVKGGESGIGDIVTRLRMGEGMLDEQKLSLRESDELATLLNYCRLVLSEAQTSMNEAKITPKFAEDLYSFLGYLLSSLLEALSTDLE</sequence>
<name>A0A0D8FR40_9ACTN</name>
<dbReference type="Proteomes" id="UP000032336">
    <property type="component" value="Unassembled WGS sequence"/>
</dbReference>
<dbReference type="eggNOG" id="ENOG5031DGG">
    <property type="taxonomic scope" value="Bacteria"/>
</dbReference>
<comment type="caution">
    <text evidence="1">The sequence shown here is derived from an EMBL/GenBank/DDBJ whole genome shotgun (WGS) entry which is preliminary data.</text>
</comment>